<reference evidence="2" key="1">
    <citation type="journal article" date="2015" name="Nature">
        <title>Complex archaea that bridge the gap between prokaryotes and eukaryotes.</title>
        <authorList>
            <person name="Spang A."/>
            <person name="Saw J.H."/>
            <person name="Jorgensen S.L."/>
            <person name="Zaremba-Niedzwiedzka K."/>
            <person name="Martijn J."/>
            <person name="Lind A.E."/>
            <person name="van Eijk R."/>
            <person name="Schleper C."/>
            <person name="Guy L."/>
            <person name="Ettema T.J."/>
        </authorList>
    </citation>
    <scope>NUCLEOTIDE SEQUENCE</scope>
</reference>
<name>A0A0F9BY60_9ZZZZ</name>
<keyword evidence="1" id="KW-0472">Membrane</keyword>
<gene>
    <name evidence="2" type="ORF">LCGC14_2471110</name>
</gene>
<dbReference type="EMBL" id="LAZR01038695">
    <property type="protein sequence ID" value="KKL18882.1"/>
    <property type="molecule type" value="Genomic_DNA"/>
</dbReference>
<feature type="non-terminal residue" evidence="2">
    <location>
        <position position="186"/>
    </location>
</feature>
<proteinExistence type="predicted"/>
<sequence length="186" mass="21343">MGKRIIMNRVKKWAITSGIAGGTLIGLVFLYLAFLGAITVTGYSEDVICSGTLEDPCYAFINFTANEDVFLYPIDYDPYGRNITIDFDPNVKSWKIERSWNYYPYDEFPGPNDWREINMTTNCKGTWCGAPDNTGRTKYSIAFREGRDYRIRITVFKINPDDNIKWSAFGIDPTFFGLNNESLKKE</sequence>
<dbReference type="AlphaFoldDB" id="A0A0F9BY60"/>
<evidence type="ECO:0000313" key="2">
    <source>
        <dbReference type="EMBL" id="KKL18882.1"/>
    </source>
</evidence>
<protein>
    <submittedName>
        <fullName evidence="2">Uncharacterized protein</fullName>
    </submittedName>
</protein>
<organism evidence="2">
    <name type="scientific">marine sediment metagenome</name>
    <dbReference type="NCBI Taxonomy" id="412755"/>
    <lineage>
        <taxon>unclassified sequences</taxon>
        <taxon>metagenomes</taxon>
        <taxon>ecological metagenomes</taxon>
    </lineage>
</organism>
<keyword evidence="1" id="KW-0812">Transmembrane</keyword>
<accession>A0A0F9BY60</accession>
<feature type="transmembrane region" description="Helical" evidence="1">
    <location>
        <begin position="12"/>
        <end position="34"/>
    </location>
</feature>
<comment type="caution">
    <text evidence="2">The sequence shown here is derived from an EMBL/GenBank/DDBJ whole genome shotgun (WGS) entry which is preliminary data.</text>
</comment>
<evidence type="ECO:0000256" key="1">
    <source>
        <dbReference type="SAM" id="Phobius"/>
    </source>
</evidence>
<keyword evidence="1" id="KW-1133">Transmembrane helix</keyword>